<feature type="non-terminal residue" evidence="1">
    <location>
        <position position="1"/>
    </location>
</feature>
<proteinExistence type="predicted"/>
<dbReference type="AlphaFoldDB" id="A0A061RNJ7"/>
<name>A0A061RNJ7_9CHLO</name>
<evidence type="ECO:0000313" key="1">
    <source>
        <dbReference type="EMBL" id="JAC74487.1"/>
    </source>
</evidence>
<protein>
    <submittedName>
        <fullName evidence="1">Uncharacterized protein</fullName>
    </submittedName>
</protein>
<dbReference type="EMBL" id="GBEZ01011285">
    <property type="protein sequence ID" value="JAC74487.1"/>
    <property type="molecule type" value="Transcribed_RNA"/>
</dbReference>
<gene>
    <name evidence="1" type="ORF">TSPGSL018_25795</name>
</gene>
<organism evidence="1">
    <name type="scientific">Tetraselmis sp. GSL018</name>
    <dbReference type="NCBI Taxonomy" id="582737"/>
    <lineage>
        <taxon>Eukaryota</taxon>
        <taxon>Viridiplantae</taxon>
        <taxon>Chlorophyta</taxon>
        <taxon>core chlorophytes</taxon>
        <taxon>Chlorodendrophyceae</taxon>
        <taxon>Chlorodendrales</taxon>
        <taxon>Chlorodendraceae</taxon>
        <taxon>Tetraselmis</taxon>
    </lineage>
</organism>
<feature type="non-terminal residue" evidence="1">
    <location>
        <position position="75"/>
    </location>
</feature>
<accession>A0A061RNJ7</accession>
<dbReference type="Gene3D" id="1.10.510.10">
    <property type="entry name" value="Transferase(Phosphotransferase) domain 1"/>
    <property type="match status" value="1"/>
</dbReference>
<reference evidence="1" key="1">
    <citation type="submission" date="2014-05" db="EMBL/GenBank/DDBJ databases">
        <title>The transcriptome of the halophilic microalga Tetraselmis sp. GSL018 isolated from the Great Salt Lake, Utah.</title>
        <authorList>
            <person name="Jinkerson R.E."/>
            <person name="D'Adamo S."/>
            <person name="Posewitz M.C."/>
        </authorList>
    </citation>
    <scope>NUCLEOTIDE SEQUENCE</scope>
    <source>
        <strain evidence="1">GSL018</strain>
    </source>
</reference>
<sequence>RDYFYRDVDGVVKFFERKLHYFPDEDPTLPYVRPCFEEIVAEADADETIDNSLRASGFKKHHQQALEEAYAEGSS</sequence>